<sequence length="1477" mass="171795">MSLNTNQHNQIDNYQWQASQNSKKQNNNSMNESMKMTNGFEASLNQSNSIHRKQINQNIEKRSKQQANNKSEDENNQNVQNNANQSQNSINNNNNNNNKNVCWINNVSTLSSQEKQNRALQSFFSEQAPNLNNLSNAQQLSDCNQATNKFFQSQNRQETKLSEAGEDFMTQPFDYQQIGYENDQQQQVQSSYHNIGSNQLNNSKKLSTNVNAKIDTFGNEQNNIRDVNESSIQQNKTDIINQEVFVKSILNQLMSAAAMQNQHNMYNNTTIHSRQYSENTPFDVSLNTKVNNFEQQNNFLSHSNLNTKNNQQNLNNNSSNANNGFLNKTQINEFPNLIMEAAQSKNQHLYNLEEFKPKSTLKIVSPSASQLLPNLSGSHTNSFLAQNSLTSPTAASYNIENYLPQKKYLKTQSDELDISLSKQISQMSLNDKKNINMQELAQVLIQEFKNQYKVQASTNENITLKEQNPLQYLLIKQKQEKLSFVQLPSLNLQIKSSTKIVSDSQTQTDDFWSEEQGEVQNQKNKNRKQSYEIGGQYQINQMLLMQQQNQQFNQQNVNKLNIMGQSMVSRRSSLQNQNTIQQHPGFEYELESELLSEEIHFNHPNNFNQLNQQPLSMNTNNTQHNQMYIYKKGSMNTEQISIPTLSSPNILKAQNCFPANSIQSVQQKFDFRKKSNSNYEKQLLTSPQQDENQQKINSQPSQNKSLAIKNNKPPQHNSNLISGYQNGMNRNNKGQNVIDKETIESFQENRYNQDIQMSSLEAKQRQKLYELEIQQKQLEEEFLQKQGQYYNSNQDEEDEELENSKQYQMENNKQYEINKYNNQQPYQSKNIQIQQYLNQNHQNQRNIDQNMSDYQKSSTVQANQFNNFQQQNHHNEQQAEQNQQFYRNKQNFSESQKNYNNQEDNSLDMETIMKLERIPFPNISLSRKDSIITNSNYANLPSQQVNNSSYKNNNPDNSLIQQSGYLQNSFNNGPNSQNNSFVSLNIVHSKIPKGFTNSQLKPRSFSSSTNQNYQNSQQNMNYSYYNQPSGDYSDNKQNSNYSPNQKSENKQVKNQSEQTTGPEKKQTTFSFNHSDYLGDNNLNKMEVDEENLINQKNNLYEDQSQKLNYHQQNLLPENLTTFKTFGQTIKPTSSTLKLSQREALNSTQKEDDNLFSKKHPFYESNENPLNSPHQIKQNREFERKIIMIQSFFRYCYQYKRQLFYETMAKCLIHKKQVQQQTNREKKEFSQRTNYEVDRSSDSQYNKDSAVQQSSELFIDSMFTQSQRMNNQNIPKKPYQQTPKGEQLISKESQNQAQPSSRRSVFNQINQSSNIYNTSNNFADSKLSYDLTVSPTTERRVTSQRGSKKQLSPKSNRDYNQILESSQQALQQNKDLHSQLLNLKKQASSQEKSCSKQIEEESVNKSIMNKSNQNQINIYTDKSNQSDNKVESSQNSIKQEYRSINSVSHKSNYFTNQVNMPFTHINNIQNILDAVFNN</sequence>
<feature type="compositionally biased region" description="Basic and acidic residues" evidence="1">
    <location>
        <begin position="1222"/>
        <end position="1240"/>
    </location>
</feature>
<feature type="compositionally biased region" description="Low complexity" evidence="1">
    <location>
        <begin position="946"/>
        <end position="958"/>
    </location>
</feature>
<dbReference type="GeneID" id="7836695"/>
<feature type="compositionally biased region" description="Low complexity" evidence="1">
    <location>
        <begin position="967"/>
        <end position="976"/>
    </location>
</feature>
<organism evidence="2 3">
    <name type="scientific">Tetrahymena thermophila (strain SB210)</name>
    <dbReference type="NCBI Taxonomy" id="312017"/>
    <lineage>
        <taxon>Eukaryota</taxon>
        <taxon>Sar</taxon>
        <taxon>Alveolata</taxon>
        <taxon>Ciliophora</taxon>
        <taxon>Intramacronucleata</taxon>
        <taxon>Oligohymenophorea</taxon>
        <taxon>Hymenostomatida</taxon>
        <taxon>Tetrahymenina</taxon>
        <taxon>Tetrahymenidae</taxon>
        <taxon>Tetrahymena</taxon>
    </lineage>
</organism>
<feature type="compositionally biased region" description="Polar residues" evidence="1">
    <location>
        <begin position="683"/>
        <end position="705"/>
    </location>
</feature>
<feature type="compositionally biased region" description="Polar residues" evidence="1">
    <location>
        <begin position="1"/>
        <end position="16"/>
    </location>
</feature>
<dbReference type="EMBL" id="GG662662">
    <property type="protein sequence ID" value="EAR97642.2"/>
    <property type="molecule type" value="Genomic_DNA"/>
</dbReference>
<reference evidence="3" key="1">
    <citation type="journal article" date="2006" name="PLoS Biol.">
        <title>Macronuclear genome sequence of the ciliate Tetrahymena thermophila, a model eukaryote.</title>
        <authorList>
            <person name="Eisen J.A."/>
            <person name="Coyne R.S."/>
            <person name="Wu M."/>
            <person name="Wu D."/>
            <person name="Thiagarajan M."/>
            <person name="Wortman J.R."/>
            <person name="Badger J.H."/>
            <person name="Ren Q."/>
            <person name="Amedeo P."/>
            <person name="Jones K.M."/>
            <person name="Tallon L.J."/>
            <person name="Delcher A.L."/>
            <person name="Salzberg S.L."/>
            <person name="Silva J.C."/>
            <person name="Haas B.J."/>
            <person name="Majoros W.H."/>
            <person name="Farzad M."/>
            <person name="Carlton J.M."/>
            <person name="Smith R.K. Jr."/>
            <person name="Garg J."/>
            <person name="Pearlman R.E."/>
            <person name="Karrer K.M."/>
            <person name="Sun L."/>
            <person name="Manning G."/>
            <person name="Elde N.C."/>
            <person name="Turkewitz A.P."/>
            <person name="Asai D.J."/>
            <person name="Wilkes D.E."/>
            <person name="Wang Y."/>
            <person name="Cai H."/>
            <person name="Collins K."/>
            <person name="Stewart B.A."/>
            <person name="Lee S.R."/>
            <person name="Wilamowska K."/>
            <person name="Weinberg Z."/>
            <person name="Ruzzo W.L."/>
            <person name="Wloga D."/>
            <person name="Gaertig J."/>
            <person name="Frankel J."/>
            <person name="Tsao C.-C."/>
            <person name="Gorovsky M.A."/>
            <person name="Keeling P.J."/>
            <person name="Waller R.F."/>
            <person name="Patron N.J."/>
            <person name="Cherry J.M."/>
            <person name="Stover N.A."/>
            <person name="Krieger C.J."/>
            <person name="del Toro C."/>
            <person name="Ryder H.F."/>
            <person name="Williamson S.C."/>
            <person name="Barbeau R.A."/>
            <person name="Hamilton E.P."/>
            <person name="Orias E."/>
        </authorList>
    </citation>
    <scope>NUCLEOTIDE SEQUENCE [LARGE SCALE GENOMIC DNA]</scope>
    <source>
        <strain evidence="3">SB210</strain>
    </source>
</reference>
<feature type="compositionally biased region" description="Polar residues" evidence="1">
    <location>
        <begin position="1342"/>
        <end position="1355"/>
    </location>
</feature>
<feature type="region of interest" description="Disordered" evidence="1">
    <location>
        <begin position="1"/>
        <end position="33"/>
    </location>
</feature>
<keyword evidence="3" id="KW-1185">Reference proteome</keyword>
<feature type="region of interest" description="Disordered" evidence="1">
    <location>
        <begin position="1333"/>
        <end position="1355"/>
    </location>
</feature>
<protein>
    <submittedName>
        <fullName evidence="2">Endo-1,4-beta-xylanase xylA, putative</fullName>
    </submittedName>
</protein>
<feature type="compositionally biased region" description="Polar residues" evidence="1">
    <location>
        <begin position="712"/>
        <end position="734"/>
    </location>
</feature>
<feature type="compositionally biased region" description="Low complexity" evidence="1">
    <location>
        <begin position="17"/>
        <end position="33"/>
    </location>
</feature>
<accession>Q23M71</accession>
<dbReference type="RefSeq" id="XP_001017887.2">
    <property type="nucleotide sequence ID" value="XM_001017887.2"/>
</dbReference>
<feature type="region of interest" description="Disordered" evidence="1">
    <location>
        <begin position="1216"/>
        <end position="1250"/>
    </location>
</feature>
<feature type="compositionally biased region" description="Polar residues" evidence="1">
    <location>
        <begin position="1028"/>
        <end position="1073"/>
    </location>
</feature>
<dbReference type="InParanoid" id="Q23M71"/>
<proteinExistence type="predicted"/>
<name>Q23M71_TETTS</name>
<feature type="region of interest" description="Disordered" evidence="1">
    <location>
        <begin position="1270"/>
        <end position="1303"/>
    </location>
</feature>
<feature type="compositionally biased region" description="Low complexity" evidence="1">
    <location>
        <begin position="1006"/>
        <end position="1027"/>
    </location>
</feature>
<feature type="region of interest" description="Disordered" evidence="1">
    <location>
        <begin position="60"/>
        <end position="97"/>
    </location>
</feature>
<dbReference type="HOGENOM" id="CLU_251825_0_0_1"/>
<feature type="compositionally biased region" description="Polar residues" evidence="1">
    <location>
        <begin position="995"/>
        <end position="1005"/>
    </location>
</feature>
<gene>
    <name evidence="2" type="ORF">TTHERM_01087950</name>
</gene>
<feature type="compositionally biased region" description="Low complexity" evidence="1">
    <location>
        <begin position="76"/>
        <end position="97"/>
    </location>
</feature>
<feature type="region of interest" description="Disordered" evidence="1">
    <location>
        <begin position="943"/>
        <end position="976"/>
    </location>
</feature>
<evidence type="ECO:0000256" key="1">
    <source>
        <dbReference type="SAM" id="MobiDB-lite"/>
    </source>
</evidence>
<feature type="region of interest" description="Disordered" evidence="1">
    <location>
        <begin position="994"/>
        <end position="1081"/>
    </location>
</feature>
<evidence type="ECO:0000313" key="3">
    <source>
        <dbReference type="Proteomes" id="UP000009168"/>
    </source>
</evidence>
<feature type="compositionally biased region" description="Polar residues" evidence="1">
    <location>
        <begin position="1241"/>
        <end position="1250"/>
    </location>
</feature>
<feature type="region of interest" description="Disordered" evidence="1">
    <location>
        <begin position="683"/>
        <end position="734"/>
    </location>
</feature>
<dbReference type="Proteomes" id="UP000009168">
    <property type="component" value="Unassembled WGS sequence"/>
</dbReference>
<dbReference type="KEGG" id="tet:TTHERM_01087950"/>
<evidence type="ECO:0000313" key="2">
    <source>
        <dbReference type="EMBL" id="EAR97642.2"/>
    </source>
</evidence>